<dbReference type="Pfam" id="PF19905">
    <property type="entry name" value="DUF6378"/>
    <property type="match status" value="1"/>
</dbReference>
<accession>A0ABW3I7M5</accession>
<proteinExistence type="predicted"/>
<feature type="domain" description="DUF6378" evidence="1">
    <location>
        <begin position="33"/>
        <end position="72"/>
    </location>
</feature>
<reference evidence="3" key="1">
    <citation type="journal article" date="2019" name="Int. J. Syst. Evol. Microbiol.">
        <title>The Global Catalogue of Microorganisms (GCM) 10K type strain sequencing project: providing services to taxonomists for standard genome sequencing and annotation.</title>
        <authorList>
            <consortium name="The Broad Institute Genomics Platform"/>
            <consortium name="The Broad Institute Genome Sequencing Center for Infectious Disease"/>
            <person name="Wu L."/>
            <person name="Ma J."/>
        </authorList>
    </citation>
    <scope>NUCLEOTIDE SEQUENCE [LARGE SCALE GENOMIC DNA]</scope>
    <source>
        <strain evidence="3">CCUG 61707</strain>
    </source>
</reference>
<dbReference type="InterPro" id="IPR045958">
    <property type="entry name" value="DUF6378"/>
</dbReference>
<keyword evidence="3" id="KW-1185">Reference proteome</keyword>
<organism evidence="2 3">
    <name type="scientific">Seminibacterium arietis</name>
    <dbReference type="NCBI Taxonomy" id="1173502"/>
    <lineage>
        <taxon>Bacteria</taxon>
        <taxon>Pseudomonadati</taxon>
        <taxon>Pseudomonadota</taxon>
        <taxon>Gammaproteobacteria</taxon>
        <taxon>Pasteurellales</taxon>
        <taxon>Pasteurellaceae</taxon>
        <taxon>Seminibacterium</taxon>
    </lineage>
</organism>
<evidence type="ECO:0000313" key="3">
    <source>
        <dbReference type="Proteomes" id="UP001596996"/>
    </source>
</evidence>
<dbReference type="RefSeq" id="WP_380819126.1">
    <property type="nucleotide sequence ID" value="NZ_JBHTJN010000008.1"/>
</dbReference>
<comment type="caution">
    <text evidence="2">The sequence shown here is derived from an EMBL/GenBank/DDBJ whole genome shotgun (WGS) entry which is preliminary data.</text>
</comment>
<evidence type="ECO:0000259" key="1">
    <source>
        <dbReference type="Pfam" id="PF19905"/>
    </source>
</evidence>
<sequence>MTGNGTAGYGSYDTFAQIYGDLREVIEPQAQKLNWQQRTSIEMILFKITRILNKGATHQDNWQDIAGYALLALLGGDLHNSTKK</sequence>
<evidence type="ECO:0000313" key="2">
    <source>
        <dbReference type="EMBL" id="MFD0965828.1"/>
    </source>
</evidence>
<name>A0ABW3I7M5_9PAST</name>
<protein>
    <submittedName>
        <fullName evidence="2">DUF6378 domain-containing protein</fullName>
    </submittedName>
</protein>
<gene>
    <name evidence="2" type="ORF">ACFQ02_03025</name>
</gene>
<dbReference type="EMBL" id="JBHTJN010000008">
    <property type="protein sequence ID" value="MFD0965828.1"/>
    <property type="molecule type" value="Genomic_DNA"/>
</dbReference>
<dbReference type="Proteomes" id="UP001596996">
    <property type="component" value="Unassembled WGS sequence"/>
</dbReference>